<evidence type="ECO:0000313" key="7">
    <source>
        <dbReference type="Proteomes" id="UP000734854"/>
    </source>
</evidence>
<evidence type="ECO:0000256" key="4">
    <source>
        <dbReference type="ARBA" id="ARBA00022840"/>
    </source>
</evidence>
<organism evidence="6 7">
    <name type="scientific">Zingiber officinale</name>
    <name type="common">Ginger</name>
    <name type="synonym">Amomum zingiber</name>
    <dbReference type="NCBI Taxonomy" id="94328"/>
    <lineage>
        <taxon>Eukaryota</taxon>
        <taxon>Viridiplantae</taxon>
        <taxon>Streptophyta</taxon>
        <taxon>Embryophyta</taxon>
        <taxon>Tracheophyta</taxon>
        <taxon>Spermatophyta</taxon>
        <taxon>Magnoliopsida</taxon>
        <taxon>Liliopsida</taxon>
        <taxon>Zingiberales</taxon>
        <taxon>Zingiberaceae</taxon>
        <taxon>Zingiber</taxon>
    </lineage>
</organism>
<keyword evidence="4" id="KW-0067">ATP-binding</keyword>
<comment type="caution">
    <text evidence="6">The sequence shown here is derived from an EMBL/GenBank/DDBJ whole genome shotgun (WGS) entry which is preliminary data.</text>
</comment>
<evidence type="ECO:0000256" key="1">
    <source>
        <dbReference type="ARBA" id="ARBA00004141"/>
    </source>
</evidence>
<dbReference type="Pfam" id="PF00005">
    <property type="entry name" value="ABC_tran"/>
    <property type="match status" value="1"/>
</dbReference>
<reference evidence="6 7" key="1">
    <citation type="submission" date="2020-08" db="EMBL/GenBank/DDBJ databases">
        <title>Plant Genome Project.</title>
        <authorList>
            <person name="Zhang R.-G."/>
        </authorList>
    </citation>
    <scope>NUCLEOTIDE SEQUENCE [LARGE SCALE GENOMIC DNA]</scope>
    <source>
        <tissue evidence="6">Rhizome</tissue>
    </source>
</reference>
<gene>
    <name evidence="6" type="ORF">ZIOFF_038972</name>
</gene>
<dbReference type="InterPro" id="IPR029063">
    <property type="entry name" value="SAM-dependent_MTases_sf"/>
</dbReference>
<keyword evidence="3" id="KW-0547">Nucleotide-binding</keyword>
<evidence type="ECO:0000259" key="5">
    <source>
        <dbReference type="Pfam" id="PF00005"/>
    </source>
</evidence>
<dbReference type="PANTHER" id="PTHR24223:SF456">
    <property type="entry name" value="MULTIDRUG RESISTANCE-ASSOCIATED PROTEIN LETHAL(2)03659"/>
    <property type="match status" value="1"/>
</dbReference>
<dbReference type="Proteomes" id="UP000734854">
    <property type="component" value="Unassembled WGS sequence"/>
</dbReference>
<dbReference type="PROSITE" id="PS00211">
    <property type="entry name" value="ABC_TRANSPORTER_1"/>
    <property type="match status" value="1"/>
</dbReference>
<dbReference type="SUPFAM" id="SSF53335">
    <property type="entry name" value="S-adenosyl-L-methionine-dependent methyltransferases"/>
    <property type="match status" value="1"/>
</dbReference>
<dbReference type="InterPro" id="IPR050173">
    <property type="entry name" value="ABC_transporter_C-like"/>
</dbReference>
<dbReference type="EMBL" id="JACMSC010000011">
    <property type="protein sequence ID" value="KAG6499215.1"/>
    <property type="molecule type" value="Genomic_DNA"/>
</dbReference>
<evidence type="ECO:0000313" key="6">
    <source>
        <dbReference type="EMBL" id="KAG6499215.1"/>
    </source>
</evidence>
<feature type="domain" description="ABC transporter" evidence="5">
    <location>
        <begin position="99"/>
        <end position="163"/>
    </location>
</feature>
<evidence type="ECO:0000256" key="3">
    <source>
        <dbReference type="ARBA" id="ARBA00022741"/>
    </source>
</evidence>
<sequence length="234" mass="25909">MLHKLGFLFSSTRSENPGYRGFGCGIWPDVGGERVVLLGKVGARSAERSKGNRRALLMALEPGERSEAFRRSVLFSRLESPCLLCRLPHAFNLDPFNEHNDVDLWEALERAHLKDVIRRNSLGLDAEVSEAEENFSVGQRQLLSLSRALLRRSKILALDEATAVVDVRTDALIQKTKFWTKATNKVVLDVGAGTGILFLFCAKAGAKHVYAVECSQMADMAKEIVRTNGYSDGD</sequence>
<evidence type="ECO:0000256" key="2">
    <source>
        <dbReference type="ARBA" id="ARBA00009726"/>
    </source>
</evidence>
<dbReference type="Gene3D" id="3.40.50.150">
    <property type="entry name" value="Vaccinia Virus protein VP39"/>
    <property type="match status" value="1"/>
</dbReference>
<dbReference type="InterPro" id="IPR017871">
    <property type="entry name" value="ABC_transporter-like_CS"/>
</dbReference>
<dbReference type="PANTHER" id="PTHR24223">
    <property type="entry name" value="ATP-BINDING CASSETTE SUB-FAMILY C"/>
    <property type="match status" value="1"/>
</dbReference>
<dbReference type="GO" id="GO:0016020">
    <property type="term" value="C:membrane"/>
    <property type="evidence" value="ECO:0007669"/>
    <property type="project" value="UniProtKB-SubCell"/>
</dbReference>
<dbReference type="GO" id="GO:0042626">
    <property type="term" value="F:ATPase-coupled transmembrane transporter activity"/>
    <property type="evidence" value="ECO:0007669"/>
    <property type="project" value="TreeGrafter"/>
</dbReference>
<keyword evidence="7" id="KW-1185">Reference proteome</keyword>
<accession>A0A8J5G2H7</accession>
<dbReference type="InterPro" id="IPR003439">
    <property type="entry name" value="ABC_transporter-like_ATP-bd"/>
</dbReference>
<name>A0A8J5G2H7_ZINOF</name>
<dbReference type="Gene3D" id="3.40.50.300">
    <property type="entry name" value="P-loop containing nucleotide triphosphate hydrolases"/>
    <property type="match status" value="1"/>
</dbReference>
<dbReference type="AlphaFoldDB" id="A0A8J5G2H7"/>
<dbReference type="Pfam" id="PF06325">
    <property type="entry name" value="PrmA"/>
    <property type="match status" value="1"/>
</dbReference>
<comment type="subcellular location">
    <subcellularLocation>
        <location evidence="1">Membrane</location>
        <topology evidence="1">Multi-pass membrane protein</topology>
    </subcellularLocation>
</comment>
<dbReference type="GO" id="GO:0016887">
    <property type="term" value="F:ATP hydrolysis activity"/>
    <property type="evidence" value="ECO:0007669"/>
    <property type="project" value="InterPro"/>
</dbReference>
<dbReference type="GO" id="GO:0005524">
    <property type="term" value="F:ATP binding"/>
    <property type="evidence" value="ECO:0007669"/>
    <property type="project" value="UniProtKB-KW"/>
</dbReference>
<dbReference type="InterPro" id="IPR027417">
    <property type="entry name" value="P-loop_NTPase"/>
</dbReference>
<protein>
    <recommendedName>
        <fullName evidence="5">ABC transporter domain-containing protein</fullName>
    </recommendedName>
</protein>
<dbReference type="CDD" id="cd02440">
    <property type="entry name" value="AdoMet_MTases"/>
    <property type="match status" value="1"/>
</dbReference>
<comment type="similarity">
    <text evidence="2">Belongs to the ABC transporter superfamily. ABCC family. Conjugate transporter (TC 3.A.1.208) subfamily.</text>
</comment>
<proteinExistence type="inferred from homology"/>
<dbReference type="SUPFAM" id="SSF52540">
    <property type="entry name" value="P-loop containing nucleoside triphosphate hydrolases"/>
    <property type="match status" value="1"/>
</dbReference>